<dbReference type="EMBL" id="FP929052">
    <property type="protein sequence ID" value="CBL17453.1"/>
    <property type="molecule type" value="Genomic_DNA"/>
</dbReference>
<dbReference type="PATRIC" id="fig|213810.4.peg.1225"/>
<evidence type="ECO:0000259" key="2">
    <source>
        <dbReference type="Pfam" id="PF14581"/>
    </source>
</evidence>
<protein>
    <submittedName>
        <fullName evidence="3">SseB protein</fullName>
    </submittedName>
</protein>
<dbReference type="KEGG" id="rch:RUM_13290"/>
<proteinExistence type="predicted"/>
<evidence type="ECO:0000259" key="1">
    <source>
        <dbReference type="Pfam" id="PF07179"/>
    </source>
</evidence>
<dbReference type="STRING" id="213810.RUM_13290"/>
<dbReference type="Proteomes" id="UP000007054">
    <property type="component" value="Chromosome"/>
</dbReference>
<feature type="domain" description="SseB protein N-terminal" evidence="1">
    <location>
        <begin position="3"/>
        <end position="114"/>
    </location>
</feature>
<reference evidence="3" key="1">
    <citation type="submission" date="2010-03" db="EMBL/GenBank/DDBJ databases">
        <title>The genome sequence of Ruminococcus sp. 18P13.</title>
        <authorList>
            <consortium name="metaHIT consortium -- http://www.metahit.eu/"/>
            <person name="Pajon A."/>
            <person name="Turner K."/>
            <person name="Parkhill J."/>
            <person name="Bernalier A."/>
        </authorList>
    </citation>
    <scope>NUCLEOTIDE SEQUENCE [LARGE SCALE GENOMIC DNA]</scope>
    <source>
        <strain evidence="3">Type strain: 18P13</strain>
    </source>
</reference>
<name>D4LCV8_RUMC1</name>
<dbReference type="OrthoDB" id="1818154at2"/>
<dbReference type="HOGENOM" id="CLU_093817_1_0_9"/>
<dbReference type="BioCyc" id="RCHA213810:RUM_RS06450-MONOMER"/>
<evidence type="ECO:0000313" key="4">
    <source>
        <dbReference type="Proteomes" id="UP000007054"/>
    </source>
</evidence>
<organism evidence="3 4">
    <name type="scientific">Ruminococcus champanellensis (strain DSM 18848 / JCM 17042 / KCTC 15320 / 18P13)</name>
    <dbReference type="NCBI Taxonomy" id="213810"/>
    <lineage>
        <taxon>Bacteria</taxon>
        <taxon>Bacillati</taxon>
        <taxon>Bacillota</taxon>
        <taxon>Clostridia</taxon>
        <taxon>Eubacteriales</taxon>
        <taxon>Oscillospiraceae</taxon>
        <taxon>Ruminococcus</taxon>
    </lineage>
</organism>
<keyword evidence="4" id="KW-1185">Reference proteome</keyword>
<reference evidence="3" key="2">
    <citation type="submission" date="2010-03" db="EMBL/GenBank/DDBJ databases">
        <authorList>
            <person name="Pajon A."/>
        </authorList>
    </citation>
    <scope>NUCLEOTIDE SEQUENCE</scope>
    <source>
        <strain evidence="3">Type strain: 18P13</strain>
    </source>
</reference>
<dbReference type="InterPro" id="IPR027945">
    <property type="entry name" value="SseB_C"/>
</dbReference>
<dbReference type="Pfam" id="PF07179">
    <property type="entry name" value="SseB"/>
    <property type="match status" value="1"/>
</dbReference>
<accession>D4LCV8</accession>
<sequence>MNLDELLREAIAHPEKRSLFLQTLIKSDVYVICKNPVKPNPDGSVQMELITTTNPDGDVFIPFFTSFRSLQVFAKRYVNCYKLNCLRLFDLIQSASAVLNPNSYGKEFSPQEIQSILMIAHNLNIPAISMKEEETIQYRKLSRQVPYLTKAASKYLSKQPNVDAAYILEMVRGCERPQILFVFDMIGSTRKLFYPLSKYLAEVVHPGDSLCFLSMEQEAAKKAVQGIDPFYVRKKRFFER</sequence>
<dbReference type="GeneID" id="83156064"/>
<gene>
    <name evidence="3" type="ordered locus">RUM_13290</name>
</gene>
<dbReference type="AlphaFoldDB" id="D4LCV8"/>
<dbReference type="Pfam" id="PF14581">
    <property type="entry name" value="SseB_C"/>
    <property type="match status" value="1"/>
</dbReference>
<dbReference type="RefSeq" id="WP_015558360.1">
    <property type="nucleotide sequence ID" value="NC_021039.1"/>
</dbReference>
<dbReference type="InterPro" id="IPR009839">
    <property type="entry name" value="SseB_N"/>
</dbReference>
<feature type="domain" description="SseB protein C-terminal" evidence="2">
    <location>
        <begin position="136"/>
        <end position="233"/>
    </location>
</feature>
<evidence type="ECO:0000313" key="3">
    <source>
        <dbReference type="EMBL" id="CBL17453.1"/>
    </source>
</evidence>